<evidence type="ECO:0000313" key="6">
    <source>
        <dbReference type="RefSeq" id="XP_011032542.1"/>
    </source>
</evidence>
<keyword evidence="3" id="KW-1133">Transmembrane helix</keyword>
<proteinExistence type="inferred from homology"/>
<dbReference type="PROSITE" id="PS50202">
    <property type="entry name" value="MSP"/>
    <property type="match status" value="1"/>
</dbReference>
<accession>A0AAJ6UM58</accession>
<dbReference type="GO" id="GO:0005789">
    <property type="term" value="C:endoplasmic reticulum membrane"/>
    <property type="evidence" value="ECO:0007669"/>
    <property type="project" value="InterPro"/>
</dbReference>
<dbReference type="GO" id="GO:0061817">
    <property type="term" value="P:endoplasmic reticulum-plasma membrane tethering"/>
    <property type="evidence" value="ECO:0007669"/>
    <property type="project" value="TreeGrafter"/>
</dbReference>
<keyword evidence="3" id="KW-0472">Membrane</keyword>
<dbReference type="GO" id="GO:0090158">
    <property type="term" value="P:endoplasmic reticulum membrane organization"/>
    <property type="evidence" value="ECO:0007669"/>
    <property type="project" value="TreeGrafter"/>
</dbReference>
<dbReference type="PANTHER" id="PTHR10809:SF45">
    <property type="entry name" value="VESICLE-ASSOCIATED PROTEIN 2-2"/>
    <property type="match status" value="1"/>
</dbReference>
<dbReference type="InterPro" id="IPR013783">
    <property type="entry name" value="Ig-like_fold"/>
</dbReference>
<feature type="domain" description="MSP" evidence="4">
    <location>
        <begin position="4"/>
        <end position="182"/>
    </location>
</feature>
<feature type="coiled-coil region" evidence="2">
    <location>
        <begin position="353"/>
        <end position="401"/>
    </location>
</feature>
<name>A0AAJ6UM58_POPEU</name>
<dbReference type="SUPFAM" id="SSF49354">
    <property type="entry name" value="PapD-like"/>
    <property type="match status" value="2"/>
</dbReference>
<dbReference type="GeneID" id="105131315"/>
<dbReference type="InterPro" id="IPR000535">
    <property type="entry name" value="MSP_dom"/>
</dbReference>
<organism evidence="5 6">
    <name type="scientific">Populus euphratica</name>
    <name type="common">Euphrates poplar</name>
    <dbReference type="NCBI Taxonomy" id="75702"/>
    <lineage>
        <taxon>Eukaryota</taxon>
        <taxon>Viridiplantae</taxon>
        <taxon>Streptophyta</taxon>
        <taxon>Embryophyta</taxon>
        <taxon>Tracheophyta</taxon>
        <taxon>Spermatophyta</taxon>
        <taxon>Magnoliopsida</taxon>
        <taxon>eudicotyledons</taxon>
        <taxon>Gunneridae</taxon>
        <taxon>Pentapetalae</taxon>
        <taxon>rosids</taxon>
        <taxon>fabids</taxon>
        <taxon>Malpighiales</taxon>
        <taxon>Salicaceae</taxon>
        <taxon>Saliceae</taxon>
        <taxon>Populus</taxon>
    </lineage>
</organism>
<keyword evidence="2" id="KW-0175">Coiled coil</keyword>
<evidence type="ECO:0000256" key="1">
    <source>
        <dbReference type="ARBA" id="ARBA00008932"/>
    </source>
</evidence>
<sequence>MTQLLEIQPKELKFVFEVKKQSSCSIRLTNNAHQNVAFKVKTTSPKKYSVRPNVGVIDPKSTCEFIENEGCVWKWGTMEQNWTCYWIYFGFDLVYMTWNLPKNLHLCILLQSGLNFLFQKMSFGVTMQSQKEAPPDMVCKDKFLIQSTVVPVGTTEKEITSSTFAKNDNKHIEEVKMRVALISSPESFVPTPINGVFKQGPIFEPSVLKDSVLNRVEILNPPQMGPFLEPSVLKDPVLNRVEIITPLQTVAKDAEFKMTNGHESNTSEDVELKPEKDVIHGQESKLSDDTDRVPVINMVNEKELKLAQDEELKQDKDAISNEHSKPAPDMESPSLNEEIITANAMELKLASDIDEMKSKLHVLESKLNETESTISKLTEEKRQSSQERKILQEELDFLRGRTSVKRVYVGFPLLFVVMIALISIELGYLLHS</sequence>
<reference evidence="6" key="1">
    <citation type="submission" date="2025-08" db="UniProtKB">
        <authorList>
            <consortium name="RefSeq"/>
        </authorList>
    </citation>
    <scope>IDENTIFICATION</scope>
</reference>
<gene>
    <name evidence="6" type="primary">LOC105131315</name>
</gene>
<evidence type="ECO:0000259" key="4">
    <source>
        <dbReference type="PROSITE" id="PS50202"/>
    </source>
</evidence>
<dbReference type="PANTHER" id="PTHR10809">
    <property type="entry name" value="VESICLE-ASSOCIATED MEMBRANE PROTEIN-ASSOCIATED PROTEIN"/>
    <property type="match status" value="1"/>
</dbReference>
<comment type="similarity">
    <text evidence="1">Belongs to the VAMP-associated protein (VAP) (TC 9.B.17) family.</text>
</comment>
<evidence type="ECO:0000256" key="3">
    <source>
        <dbReference type="SAM" id="Phobius"/>
    </source>
</evidence>
<dbReference type="Pfam" id="PF00635">
    <property type="entry name" value="Motile_Sperm"/>
    <property type="match status" value="1"/>
</dbReference>
<dbReference type="AlphaFoldDB" id="A0AAJ6UM58"/>
<dbReference type="KEGG" id="peu:105131315"/>
<dbReference type="InterPro" id="IPR008962">
    <property type="entry name" value="PapD-like_sf"/>
</dbReference>
<dbReference type="Proteomes" id="UP000694918">
    <property type="component" value="Unplaced"/>
</dbReference>
<dbReference type="GO" id="GO:0005886">
    <property type="term" value="C:plasma membrane"/>
    <property type="evidence" value="ECO:0007669"/>
    <property type="project" value="TreeGrafter"/>
</dbReference>
<dbReference type="Gene3D" id="2.60.40.10">
    <property type="entry name" value="Immunoglobulins"/>
    <property type="match status" value="1"/>
</dbReference>
<dbReference type="InterPro" id="IPR016763">
    <property type="entry name" value="VAP"/>
</dbReference>
<dbReference type="RefSeq" id="XP_011032542.1">
    <property type="nucleotide sequence ID" value="XM_011034240.1"/>
</dbReference>
<protein>
    <submittedName>
        <fullName evidence="6">Vesicle-associated protein 2-2-like isoform X1</fullName>
    </submittedName>
</protein>
<evidence type="ECO:0000256" key="2">
    <source>
        <dbReference type="SAM" id="Coils"/>
    </source>
</evidence>
<keyword evidence="5" id="KW-1185">Reference proteome</keyword>
<feature type="transmembrane region" description="Helical" evidence="3">
    <location>
        <begin position="407"/>
        <end position="430"/>
    </location>
</feature>
<evidence type="ECO:0000313" key="5">
    <source>
        <dbReference type="Proteomes" id="UP000694918"/>
    </source>
</evidence>
<keyword evidence="3" id="KW-0812">Transmembrane</keyword>